<dbReference type="InterPro" id="IPR000408">
    <property type="entry name" value="Reg_chr_condens"/>
</dbReference>
<reference evidence="2 3" key="1">
    <citation type="submission" date="2017-03" db="EMBL/GenBank/DDBJ databases">
        <title>Genomes of endolithic fungi from Antarctica.</title>
        <authorList>
            <person name="Coleine C."/>
            <person name="Masonjones S."/>
            <person name="Stajich J.E."/>
        </authorList>
    </citation>
    <scope>NUCLEOTIDE SEQUENCE [LARGE SCALE GENOMIC DNA]</scope>
    <source>
        <strain evidence="2 3">CCFEE 5187</strain>
    </source>
</reference>
<keyword evidence="3" id="KW-1185">Reference proteome</keyword>
<evidence type="ECO:0000313" key="2">
    <source>
        <dbReference type="EMBL" id="TKA69383.1"/>
    </source>
</evidence>
<feature type="repeat" description="RCC1" evidence="1">
    <location>
        <begin position="100"/>
        <end position="153"/>
    </location>
</feature>
<dbReference type="SUPFAM" id="SSF50985">
    <property type="entry name" value="RCC1/BLIP-II"/>
    <property type="match status" value="1"/>
</dbReference>
<feature type="non-terminal residue" evidence="2">
    <location>
        <position position="1"/>
    </location>
</feature>
<dbReference type="PANTHER" id="PTHR46849:SF1">
    <property type="entry name" value="RCC1 DOMAIN-CONTAINING PROTEIN 1"/>
    <property type="match status" value="1"/>
</dbReference>
<dbReference type="InterPro" id="IPR009091">
    <property type="entry name" value="RCC1/BLIP-II"/>
</dbReference>
<dbReference type="OrthoDB" id="5370059at2759"/>
<evidence type="ECO:0000313" key="3">
    <source>
        <dbReference type="Proteomes" id="UP000308768"/>
    </source>
</evidence>
<dbReference type="STRING" id="331657.A0A4U0X335"/>
<dbReference type="InterPro" id="IPR052830">
    <property type="entry name" value="RCC1_domain-containing"/>
</dbReference>
<accession>A0A4U0X335</accession>
<dbReference type="EMBL" id="NAJN01000736">
    <property type="protein sequence ID" value="TKA69383.1"/>
    <property type="molecule type" value="Genomic_DNA"/>
</dbReference>
<dbReference type="PROSITE" id="PS50012">
    <property type="entry name" value="RCC1_3"/>
    <property type="match status" value="1"/>
</dbReference>
<name>A0A4U0X335_9PEZI</name>
<proteinExistence type="predicted"/>
<dbReference type="Proteomes" id="UP000308768">
    <property type="component" value="Unassembled WGS sequence"/>
</dbReference>
<dbReference type="PANTHER" id="PTHR46849">
    <property type="entry name" value="RCC1 DOMAIN-CONTAINING PROTEIN 1"/>
    <property type="match status" value="1"/>
</dbReference>
<dbReference type="Gene3D" id="2.130.10.30">
    <property type="entry name" value="Regulator of chromosome condensation 1/beta-lactamase-inhibitor protein II"/>
    <property type="match status" value="1"/>
</dbReference>
<evidence type="ECO:0000256" key="1">
    <source>
        <dbReference type="PROSITE-ProRule" id="PRU00235"/>
    </source>
</evidence>
<gene>
    <name evidence="2" type="ORF">B0A49_07053</name>
</gene>
<sequence length="266" mass="29277">GLWTTTPNRESLIPHCANGDEDSPRLKHVAIAGNGKTAVTFVQAPNAMLTHISEFSSFDDFVRWYDRPADSYPTAHYMLHGRAKQLIANETSFTLLMETGEVYTWGDARHRSLGRTPTAHMPAEKPAAVDALGGLKIGKIVSGGWMGAALAEGGSLYLWGTTTPGTADIINALPSGDEEIALVDIPASLGMHGEEADDFEVLDAVNQDTSILTSKKRKWTRNRKNNGAHNQWLAEQILPDKEADDQVQYLLQWEYDPETGKKHENH</sequence>
<dbReference type="AlphaFoldDB" id="A0A4U0X335"/>
<evidence type="ECO:0008006" key="4">
    <source>
        <dbReference type="Google" id="ProtNLM"/>
    </source>
</evidence>
<comment type="caution">
    <text evidence="2">The sequence shown here is derived from an EMBL/GenBank/DDBJ whole genome shotgun (WGS) entry which is preliminary data.</text>
</comment>
<organism evidence="2 3">
    <name type="scientific">Cryomyces minteri</name>
    <dbReference type="NCBI Taxonomy" id="331657"/>
    <lineage>
        <taxon>Eukaryota</taxon>
        <taxon>Fungi</taxon>
        <taxon>Dikarya</taxon>
        <taxon>Ascomycota</taxon>
        <taxon>Pezizomycotina</taxon>
        <taxon>Dothideomycetes</taxon>
        <taxon>Dothideomycetes incertae sedis</taxon>
        <taxon>Cryomyces</taxon>
    </lineage>
</organism>
<protein>
    <recommendedName>
        <fullName evidence="4">RCC1/BLIP-II</fullName>
    </recommendedName>
</protein>